<accession>A0A0V1LVV6</accession>
<dbReference type="Proteomes" id="UP000054843">
    <property type="component" value="Unassembled WGS sequence"/>
</dbReference>
<evidence type="ECO:0000313" key="1">
    <source>
        <dbReference type="EMBL" id="KRZ63647.1"/>
    </source>
</evidence>
<organism evidence="1 2">
    <name type="scientific">Trichinella papuae</name>
    <dbReference type="NCBI Taxonomy" id="268474"/>
    <lineage>
        <taxon>Eukaryota</taxon>
        <taxon>Metazoa</taxon>
        <taxon>Ecdysozoa</taxon>
        <taxon>Nematoda</taxon>
        <taxon>Enoplea</taxon>
        <taxon>Dorylaimia</taxon>
        <taxon>Trichinellida</taxon>
        <taxon>Trichinellidae</taxon>
        <taxon>Trichinella</taxon>
    </lineage>
</organism>
<name>A0A0V1LVV6_9BILA</name>
<gene>
    <name evidence="1" type="ORF">T10_9935</name>
</gene>
<dbReference type="EMBL" id="JYDO01002216">
    <property type="protein sequence ID" value="KRZ63647.1"/>
    <property type="molecule type" value="Genomic_DNA"/>
</dbReference>
<protein>
    <submittedName>
        <fullName evidence="1">Uncharacterized protein</fullName>
    </submittedName>
</protein>
<evidence type="ECO:0000313" key="2">
    <source>
        <dbReference type="Proteomes" id="UP000054843"/>
    </source>
</evidence>
<sequence length="54" mass="6069">MPILTYRKAVTLKLSQNATSVLEFSRVFKGAAQSRAIFLCFGQSYFSSFSAHFD</sequence>
<reference evidence="1 2" key="1">
    <citation type="submission" date="2015-01" db="EMBL/GenBank/DDBJ databases">
        <title>Evolution of Trichinella species and genotypes.</title>
        <authorList>
            <person name="Korhonen P.K."/>
            <person name="Edoardo P."/>
            <person name="Giuseppe L.R."/>
            <person name="Gasser R.B."/>
        </authorList>
    </citation>
    <scope>NUCLEOTIDE SEQUENCE [LARGE SCALE GENOMIC DNA]</scope>
    <source>
        <strain evidence="1">ISS1980</strain>
    </source>
</reference>
<keyword evidence="2" id="KW-1185">Reference proteome</keyword>
<proteinExistence type="predicted"/>
<comment type="caution">
    <text evidence="1">The sequence shown here is derived from an EMBL/GenBank/DDBJ whole genome shotgun (WGS) entry which is preliminary data.</text>
</comment>
<dbReference type="AlphaFoldDB" id="A0A0V1LVV6"/>